<feature type="compositionally biased region" description="Basic residues" evidence="1">
    <location>
        <begin position="599"/>
        <end position="612"/>
    </location>
</feature>
<feature type="region of interest" description="Disordered" evidence="1">
    <location>
        <begin position="671"/>
        <end position="711"/>
    </location>
</feature>
<reference evidence="2 3" key="1">
    <citation type="journal article" date="2013" name="PLoS Genet.">
        <title>Genomic mechanisms accounting for the adaptation to parasitism in nematode-trapping fungi.</title>
        <authorList>
            <person name="Meerupati T."/>
            <person name="Andersson K.M."/>
            <person name="Friman E."/>
            <person name="Kumar D."/>
            <person name="Tunlid A."/>
            <person name="Ahren D."/>
        </authorList>
    </citation>
    <scope>NUCLEOTIDE SEQUENCE [LARGE SCALE GENOMIC DNA]</scope>
    <source>
        <strain evidence="2 3">CBS 200.50</strain>
    </source>
</reference>
<keyword evidence="3" id="KW-1185">Reference proteome</keyword>
<dbReference type="EMBL" id="AQGS01000369">
    <property type="protein sequence ID" value="EPS40422.1"/>
    <property type="molecule type" value="Genomic_DNA"/>
</dbReference>
<feature type="region of interest" description="Disordered" evidence="1">
    <location>
        <begin position="95"/>
        <end position="162"/>
    </location>
</feature>
<gene>
    <name evidence="2" type="ORF">H072_5737</name>
</gene>
<feature type="region of interest" description="Disordered" evidence="1">
    <location>
        <begin position="1"/>
        <end position="45"/>
    </location>
</feature>
<dbReference type="HOGENOM" id="CLU_388273_0_0_1"/>
<feature type="compositionally biased region" description="Basic and acidic residues" evidence="1">
    <location>
        <begin position="492"/>
        <end position="505"/>
    </location>
</feature>
<dbReference type="AlphaFoldDB" id="S8BYK5"/>
<dbReference type="OMA" id="GFRPYHQ"/>
<organism evidence="2 3">
    <name type="scientific">Dactylellina haptotyla (strain CBS 200.50)</name>
    <name type="common">Nematode-trapping fungus</name>
    <name type="synonym">Monacrosporium haptotylum</name>
    <dbReference type="NCBI Taxonomy" id="1284197"/>
    <lineage>
        <taxon>Eukaryota</taxon>
        <taxon>Fungi</taxon>
        <taxon>Dikarya</taxon>
        <taxon>Ascomycota</taxon>
        <taxon>Pezizomycotina</taxon>
        <taxon>Orbiliomycetes</taxon>
        <taxon>Orbiliales</taxon>
        <taxon>Orbiliaceae</taxon>
        <taxon>Dactylellina</taxon>
    </lineage>
</organism>
<feature type="compositionally biased region" description="Polar residues" evidence="1">
    <location>
        <begin position="1"/>
        <end position="24"/>
    </location>
</feature>
<comment type="caution">
    <text evidence="2">The sequence shown here is derived from an EMBL/GenBank/DDBJ whole genome shotgun (WGS) entry which is preliminary data.</text>
</comment>
<name>S8BYK5_DACHA</name>
<feature type="region of interest" description="Disordered" evidence="1">
    <location>
        <begin position="593"/>
        <end position="655"/>
    </location>
</feature>
<protein>
    <submittedName>
        <fullName evidence="2">Uncharacterized protein</fullName>
    </submittedName>
</protein>
<feature type="compositionally biased region" description="Polar residues" evidence="1">
    <location>
        <begin position="533"/>
        <end position="545"/>
    </location>
</feature>
<reference evidence="3" key="2">
    <citation type="submission" date="2013-04" db="EMBL/GenBank/DDBJ databases">
        <title>Genomic mechanisms accounting for the adaptation to parasitism in nematode-trapping fungi.</title>
        <authorList>
            <person name="Ahren D.G."/>
        </authorList>
    </citation>
    <scope>NUCLEOTIDE SEQUENCE [LARGE SCALE GENOMIC DNA]</scope>
    <source>
        <strain evidence="3">CBS 200.50</strain>
    </source>
</reference>
<feature type="region of interest" description="Disordered" evidence="1">
    <location>
        <begin position="532"/>
        <end position="552"/>
    </location>
</feature>
<evidence type="ECO:0000313" key="3">
    <source>
        <dbReference type="Proteomes" id="UP000015100"/>
    </source>
</evidence>
<feature type="compositionally biased region" description="Polar residues" evidence="1">
    <location>
        <begin position="31"/>
        <end position="42"/>
    </location>
</feature>
<feature type="region of interest" description="Disordered" evidence="1">
    <location>
        <begin position="171"/>
        <end position="190"/>
    </location>
</feature>
<proteinExistence type="predicted"/>
<sequence length="776" mass="83939">MEDPTASWQDPSQSFGYSMPQSTVVAPKNPFASNPHGSPSRSRSYRIRWHNSGAEDYNPVADGNVSHKRNASMAMLETNFNYHPDQLITERDVSITPTNSNTQQKKRKPSSSTSIASSPVKSKQISDPAFEHCTPEANPPMKKRRGRPPKTYPPPNHNPSKLEFVHETGLDSVPVSQGPAPHARPHSSPALHPLDTYVAYPPSNLGSVSIDPLGDVDFQTHKYWDVSFTAPMMENNHMVTAFSTMAGEVDLVAATATFDWSVLPSASMINTATPTAMNPLRPMALHSLGESFFHDVTHPDTFNFSFAQDPMSASDIISPVSVNPNLIFAGDGLDKSFGGDLDGFRPYHQQSLQQQEPSGGNRKRQSKAAPPKAHLNPSLKAAARVAAGKSGIKRALTESILIKSTTKSGNIAVHPSPMKQMGSFSGKVRPAIRDENTTPSPTVDSEYARHMSPKTHGAKNGSRKAKTAVSFSISPSGRAKAEAVIVRTPDTLSEHSDSDDGHGQYDSDSSTDEDDLDPLTSYSMAAHRLAGSKGQNYVSPPSLSHPTEKPKLARFKTAPVDSFSSSSRFLMSGDFASESFSLENNPFLQSNISMSRYNKSPRRKGKSSRHHSRNLDLYNVKSSVGASHPTLGSMREEEEYSEAETVADEPTSASQGDAILALKQAVARRNSCCAPGGSSRRPPSSYGTSRPSTRHTNVLPSSPPMQQHPYGFSTPQTVRSGYSSDAFNISPTTVTDPDCVTPTTYGSNIGVMSDIAMDMRCNCGSTGSPEMPVLQW</sequence>
<accession>S8BYK5</accession>
<evidence type="ECO:0000313" key="2">
    <source>
        <dbReference type="EMBL" id="EPS40422.1"/>
    </source>
</evidence>
<dbReference type="Proteomes" id="UP000015100">
    <property type="component" value="Unassembled WGS sequence"/>
</dbReference>
<feature type="region of interest" description="Disordered" evidence="1">
    <location>
        <begin position="490"/>
        <end position="518"/>
    </location>
</feature>
<dbReference type="OrthoDB" id="5326181at2759"/>
<evidence type="ECO:0000256" key="1">
    <source>
        <dbReference type="SAM" id="MobiDB-lite"/>
    </source>
</evidence>
<feature type="region of interest" description="Disordered" evidence="1">
    <location>
        <begin position="430"/>
        <end position="473"/>
    </location>
</feature>
<feature type="compositionally biased region" description="Low complexity" evidence="1">
    <location>
        <begin position="675"/>
        <end position="691"/>
    </location>
</feature>
<feature type="region of interest" description="Disordered" evidence="1">
    <location>
        <begin position="350"/>
        <end position="378"/>
    </location>
</feature>
<feature type="compositionally biased region" description="Low complexity" evidence="1">
    <location>
        <begin position="110"/>
        <end position="123"/>
    </location>
</feature>
<feature type="compositionally biased region" description="Acidic residues" evidence="1">
    <location>
        <begin position="636"/>
        <end position="647"/>
    </location>
</feature>
<feature type="compositionally biased region" description="Basic residues" evidence="1">
    <location>
        <begin position="451"/>
        <end position="466"/>
    </location>
</feature>